<dbReference type="EMBL" id="JAPQES010000005">
    <property type="protein sequence ID" value="MCY6371668.1"/>
    <property type="molecule type" value="Genomic_DNA"/>
</dbReference>
<feature type="domain" description="LysM" evidence="2">
    <location>
        <begin position="259"/>
        <end position="303"/>
    </location>
</feature>
<feature type="domain" description="HTH cro/C1-type" evidence="1">
    <location>
        <begin position="208"/>
        <end position="226"/>
    </location>
</feature>
<dbReference type="PANTHER" id="PTHR33734:SF22">
    <property type="entry name" value="MEMBRANE-BOUND LYTIC MUREIN TRANSGLYCOSYLASE D"/>
    <property type="match status" value="1"/>
</dbReference>
<gene>
    <name evidence="3" type="ORF">OXH55_13565</name>
</gene>
<dbReference type="RefSeq" id="WP_268050544.1">
    <property type="nucleotide sequence ID" value="NZ_JAPQES010000005.1"/>
</dbReference>
<feature type="domain" description="LysM" evidence="2">
    <location>
        <begin position="202"/>
        <end position="245"/>
    </location>
</feature>
<protein>
    <submittedName>
        <fullName evidence="3">LysM peptidoglycan-binding domain-containing protein</fullName>
    </submittedName>
</protein>
<proteinExistence type="predicted"/>
<feature type="domain" description="LysM" evidence="2">
    <location>
        <begin position="149"/>
        <end position="192"/>
    </location>
</feature>
<evidence type="ECO:0000313" key="3">
    <source>
        <dbReference type="EMBL" id="MCY6371668.1"/>
    </source>
</evidence>
<reference evidence="3" key="1">
    <citation type="submission" date="2022-12" db="EMBL/GenBank/DDBJ databases">
        <authorList>
            <person name="Wang J."/>
        </authorList>
    </citation>
    <scope>NUCLEOTIDE SEQUENCE</scope>
    <source>
        <strain evidence="3">HY-42-06</strain>
    </source>
</reference>
<dbReference type="SMART" id="SM00257">
    <property type="entry name" value="LysM"/>
    <property type="match status" value="4"/>
</dbReference>
<evidence type="ECO:0000259" key="1">
    <source>
        <dbReference type="PROSITE" id="PS50943"/>
    </source>
</evidence>
<dbReference type="InterPro" id="IPR001387">
    <property type="entry name" value="Cro/C1-type_HTH"/>
</dbReference>
<keyword evidence="4" id="KW-1185">Reference proteome</keyword>
<dbReference type="PROSITE" id="PS50943">
    <property type="entry name" value="HTH_CROC1"/>
    <property type="match status" value="1"/>
</dbReference>
<feature type="domain" description="LysM" evidence="2">
    <location>
        <begin position="98"/>
        <end position="141"/>
    </location>
</feature>
<name>A0ABT4CTB0_9CLOT</name>
<organism evidence="3 4">
    <name type="scientific">Clostridium ganghwense</name>
    <dbReference type="NCBI Taxonomy" id="312089"/>
    <lineage>
        <taxon>Bacteria</taxon>
        <taxon>Bacillati</taxon>
        <taxon>Bacillota</taxon>
        <taxon>Clostridia</taxon>
        <taxon>Eubacteriales</taxon>
        <taxon>Clostridiaceae</taxon>
        <taxon>Clostridium</taxon>
    </lineage>
</organism>
<dbReference type="InterPro" id="IPR036779">
    <property type="entry name" value="LysM_dom_sf"/>
</dbReference>
<dbReference type="CDD" id="cd00118">
    <property type="entry name" value="LysM"/>
    <property type="match status" value="4"/>
</dbReference>
<comment type="caution">
    <text evidence="3">The sequence shown here is derived from an EMBL/GenBank/DDBJ whole genome shotgun (WGS) entry which is preliminary data.</text>
</comment>
<evidence type="ECO:0000313" key="4">
    <source>
        <dbReference type="Proteomes" id="UP001079657"/>
    </source>
</evidence>
<dbReference type="SUPFAM" id="SSF54106">
    <property type="entry name" value="LysM domain"/>
    <property type="match status" value="4"/>
</dbReference>
<dbReference type="Proteomes" id="UP001079657">
    <property type="component" value="Unassembled WGS sequence"/>
</dbReference>
<dbReference type="InterPro" id="IPR018392">
    <property type="entry name" value="LysM"/>
</dbReference>
<dbReference type="Pfam" id="PF01476">
    <property type="entry name" value="LysM"/>
    <property type="match status" value="4"/>
</dbReference>
<evidence type="ECO:0000259" key="2">
    <source>
        <dbReference type="PROSITE" id="PS51782"/>
    </source>
</evidence>
<accession>A0ABT4CTB0</accession>
<dbReference type="Gene3D" id="3.10.350.10">
    <property type="entry name" value="LysM domain"/>
    <property type="match status" value="4"/>
</dbReference>
<sequence>MDLISSFKLENNNGNYTVVLYLNPHNTEFSDELGHINKDKEKQLYNYVVNYVKKKFPNLKISVCKVMLGSILVAAVPFTSGTAFAATSPATTSEASYTNYTILKGDSLWLISQKFDIPIDEIKSTNNLITNDLYINQVLKIPTKTVDTNIYEVNSGDTLSKIAQTFGITVAAIKEANNLSSDMIYVGQKLTIPETEKTSDTSTYEVKSGDTLWRISQKYDISVDELKRINNLTTDALYVGQILKLIGDVEGTEPTITYATHSVKSGENLWTISVDYGIPMPELLTANGLSSDSVLSIGQELTIPVHNIPVKPTIAPQYGEYLDWWKEAQYVFTIDAVAKVTDFHTGKTFMVKRTIGANHADCEPLTASDTAIAKEIWAGFSWNSRPVLIEVNGHKIAASMSFMPHSIQYITDNNFDGHFDIHFLNSTRHKDGEIDYNHQDKIKISAGINK</sequence>
<dbReference type="PANTHER" id="PTHR33734">
    <property type="entry name" value="LYSM DOMAIN-CONTAINING GPI-ANCHORED PROTEIN 2"/>
    <property type="match status" value="1"/>
</dbReference>
<dbReference type="PROSITE" id="PS51782">
    <property type="entry name" value="LYSM"/>
    <property type="match status" value="4"/>
</dbReference>